<dbReference type="SUPFAM" id="SSF51161">
    <property type="entry name" value="Trimeric LpxA-like enzymes"/>
    <property type="match status" value="1"/>
</dbReference>
<comment type="subcellular location">
    <subcellularLocation>
        <location evidence="6">Cytoplasm</location>
    </subcellularLocation>
</comment>
<comment type="similarity">
    <text evidence="6">Belongs to the transferase hexapeptide repeat family. LpxA subfamily.</text>
</comment>
<comment type="pathway">
    <text evidence="6">Glycolipid biosynthesis; lipid IV(A) biosynthesis; lipid IV(A) from (3R)-3-hydroxytetradecanoyl-[acyl-carrier-protein] and UDP-N-acetyl-alpha-D-glucosamine: step 1/6.</text>
</comment>
<keyword evidence="4 6" id="KW-0443">Lipid metabolism</keyword>
<comment type="catalytic activity">
    <reaction evidence="6">
        <text>a (3R)-hydroxyacyl-[ACP] + UDP-N-acetyl-alpha-D-glucosamine = a UDP-3-O-[(3R)-3-hydroxyacyl]-N-acetyl-alpha-D-glucosamine + holo-[ACP]</text>
        <dbReference type="Rhea" id="RHEA:67812"/>
        <dbReference type="Rhea" id="RHEA-COMP:9685"/>
        <dbReference type="Rhea" id="RHEA-COMP:9945"/>
        <dbReference type="ChEBI" id="CHEBI:57705"/>
        <dbReference type="ChEBI" id="CHEBI:64479"/>
        <dbReference type="ChEBI" id="CHEBI:78827"/>
        <dbReference type="ChEBI" id="CHEBI:173225"/>
        <dbReference type="EC" id="2.3.1.129"/>
    </reaction>
</comment>
<gene>
    <name evidence="6" type="primary">lpxA</name>
    <name evidence="8" type="ORF">CKO13_00510</name>
</gene>
<dbReference type="EC" id="2.3.1.129" evidence="6"/>
<evidence type="ECO:0000259" key="7">
    <source>
        <dbReference type="Pfam" id="PF13720"/>
    </source>
</evidence>
<accession>A0ABS1E323</accession>
<dbReference type="InterPro" id="IPR010137">
    <property type="entry name" value="Lipid_A_LpxA"/>
</dbReference>
<comment type="function">
    <text evidence="6">Involved in the biosynthesis of lipid A, a phosphorylated glycolipid that anchors the lipopolysaccharide to the outer membrane of the cell.</text>
</comment>
<feature type="domain" description="UDP N-acetylglucosamine O-acyltransferase C-terminal" evidence="7">
    <location>
        <begin position="176"/>
        <end position="257"/>
    </location>
</feature>
<dbReference type="Pfam" id="PF13720">
    <property type="entry name" value="Acetyltransf_11"/>
    <property type="match status" value="1"/>
</dbReference>
<dbReference type="PANTHER" id="PTHR43480">
    <property type="entry name" value="ACYL-[ACYL-CARRIER-PROTEIN]--UDP-N-ACETYLGLUCOSAMINE O-ACYLTRANSFERASE"/>
    <property type="match status" value="1"/>
</dbReference>
<keyword evidence="1 6" id="KW-0444">Lipid biosynthesis</keyword>
<comment type="caution">
    <text evidence="8">The sequence shown here is derived from an EMBL/GenBank/DDBJ whole genome shotgun (WGS) entry which is preliminary data.</text>
</comment>
<proteinExistence type="inferred from homology"/>
<dbReference type="NCBIfam" id="TIGR01852">
    <property type="entry name" value="lipid_A_lpxA"/>
    <property type="match status" value="1"/>
</dbReference>
<name>A0ABS1E323_9GAMM</name>
<reference evidence="8 9" key="1">
    <citation type="journal article" date="2020" name="Microorganisms">
        <title>Osmotic Adaptation and Compatible Solute Biosynthesis of Phototrophic Bacteria as Revealed from Genome Analyses.</title>
        <authorList>
            <person name="Imhoff J.F."/>
            <person name="Rahn T."/>
            <person name="Kunzel S."/>
            <person name="Keller A."/>
            <person name="Neulinger S.C."/>
        </authorList>
    </citation>
    <scope>NUCLEOTIDE SEQUENCE [LARGE SCALE GENOMIC DNA]</scope>
    <source>
        <strain evidence="8 9">DSM 15116</strain>
    </source>
</reference>
<evidence type="ECO:0000256" key="1">
    <source>
        <dbReference type="ARBA" id="ARBA00022516"/>
    </source>
</evidence>
<evidence type="ECO:0000256" key="3">
    <source>
        <dbReference type="ARBA" id="ARBA00022679"/>
    </source>
</evidence>
<keyword evidence="3 6" id="KW-0808">Transferase</keyword>
<dbReference type="PIRSF" id="PIRSF000456">
    <property type="entry name" value="UDP-GlcNAc_acltr"/>
    <property type="match status" value="1"/>
</dbReference>
<organism evidence="8 9">
    <name type="scientific">Halorhodospira neutriphila</name>
    <dbReference type="NCBI Taxonomy" id="168379"/>
    <lineage>
        <taxon>Bacteria</taxon>
        <taxon>Pseudomonadati</taxon>
        <taxon>Pseudomonadota</taxon>
        <taxon>Gammaproteobacteria</taxon>
        <taxon>Chromatiales</taxon>
        <taxon>Ectothiorhodospiraceae</taxon>
        <taxon>Halorhodospira</taxon>
    </lineage>
</organism>
<keyword evidence="2 6" id="KW-0441">Lipid A biosynthesis</keyword>
<evidence type="ECO:0000256" key="5">
    <source>
        <dbReference type="ARBA" id="ARBA00023315"/>
    </source>
</evidence>
<keyword evidence="9" id="KW-1185">Reference proteome</keyword>
<dbReference type="EMBL" id="NRSH01000003">
    <property type="protein sequence ID" value="MBK1725532.1"/>
    <property type="molecule type" value="Genomic_DNA"/>
</dbReference>
<evidence type="ECO:0000256" key="6">
    <source>
        <dbReference type="HAMAP-Rule" id="MF_00387"/>
    </source>
</evidence>
<sequence length="258" mass="28200">MSRVHPQAVVDPQAKLGEDVEVGAFTVIGPDVEIDEGTWVGPHAVLQGPTRIGRNNRIYQFAALGEAPQHKGYQGEPTRLLIGDGNTIREFVTCHRGTVQGRGETRIGSDNWLMAYCHVAHDCLLGDDLLFANSASLAGHVDVGDHATLGGFALVHQFCRIGAYAFCGFGSGINRDVPPFVTVSGQMAVPHGVNTVGLRRHGFTAERIQAVKRAYRMLYRQGLRLEEARERMAEELADSEDVQRLVAFIDATQRGLVR</sequence>
<dbReference type="CDD" id="cd03351">
    <property type="entry name" value="LbH_UDP-GlcNAc_AT"/>
    <property type="match status" value="1"/>
</dbReference>
<evidence type="ECO:0000313" key="8">
    <source>
        <dbReference type="EMBL" id="MBK1725532.1"/>
    </source>
</evidence>
<dbReference type="InterPro" id="IPR011004">
    <property type="entry name" value="Trimer_LpxA-like_sf"/>
</dbReference>
<keyword evidence="6" id="KW-0677">Repeat</keyword>
<dbReference type="Proteomes" id="UP000738126">
    <property type="component" value="Unassembled WGS sequence"/>
</dbReference>
<dbReference type="InterPro" id="IPR029098">
    <property type="entry name" value="Acetyltransf_C"/>
</dbReference>
<evidence type="ECO:0000313" key="9">
    <source>
        <dbReference type="Proteomes" id="UP000738126"/>
    </source>
</evidence>
<dbReference type="RefSeq" id="WP_200255743.1">
    <property type="nucleotide sequence ID" value="NZ_NRSH01000003.1"/>
</dbReference>
<dbReference type="InterPro" id="IPR037157">
    <property type="entry name" value="Acetyltransf_C_sf"/>
</dbReference>
<dbReference type="Gene3D" id="1.20.1180.10">
    <property type="entry name" value="Udp N-acetylglucosamine O-acyltransferase, C-terminal domain"/>
    <property type="match status" value="1"/>
</dbReference>
<evidence type="ECO:0000256" key="2">
    <source>
        <dbReference type="ARBA" id="ARBA00022556"/>
    </source>
</evidence>
<protein>
    <recommendedName>
        <fullName evidence="6">Acyl-[acyl-carrier-protein]--UDP-N-acetylglucosamine O-acyltransferase</fullName>
        <shortName evidence="6">UDP-N-acetylglucosamine acyltransferase</shortName>
        <ecNumber evidence="6">2.3.1.129</ecNumber>
    </recommendedName>
</protein>
<dbReference type="Gene3D" id="2.160.10.10">
    <property type="entry name" value="Hexapeptide repeat proteins"/>
    <property type="match status" value="1"/>
</dbReference>
<dbReference type="HAMAP" id="MF_00387">
    <property type="entry name" value="LpxA"/>
    <property type="match status" value="1"/>
</dbReference>
<evidence type="ECO:0000256" key="4">
    <source>
        <dbReference type="ARBA" id="ARBA00023098"/>
    </source>
</evidence>
<dbReference type="PANTHER" id="PTHR43480:SF1">
    <property type="entry name" value="ACYL-[ACYL-CARRIER-PROTEIN]--UDP-N-ACETYLGLUCOSAMINE O-ACYLTRANSFERASE, MITOCHONDRIAL-RELATED"/>
    <property type="match status" value="1"/>
</dbReference>
<keyword evidence="5 6" id="KW-0012">Acyltransferase</keyword>
<dbReference type="NCBIfam" id="NF003657">
    <property type="entry name" value="PRK05289.1"/>
    <property type="match status" value="1"/>
</dbReference>
<keyword evidence="6" id="KW-0963">Cytoplasm</keyword>
<comment type="subunit">
    <text evidence="6">Homotrimer.</text>
</comment>